<sequence>MVWELAEEVGVWGGCEEGMRERGAAAARERPVPVELVPYQIPQSRPSFPPGSAWRWLGRNPRQRTTPCEPHPCPVGSPCPGERVEPCSCSSLPPLLSWLSLQLVGKRYIGYIM</sequence>
<dbReference type="AlphaFoldDB" id="A0AA35WYP4"/>
<evidence type="ECO:0000313" key="1">
    <source>
        <dbReference type="EMBL" id="CAI8031585.1"/>
    </source>
</evidence>
<dbReference type="EMBL" id="CASHTH010002549">
    <property type="protein sequence ID" value="CAI8031585.1"/>
    <property type="molecule type" value="Genomic_DNA"/>
</dbReference>
<protein>
    <submittedName>
        <fullName evidence="1">Uncharacterized protein</fullName>
    </submittedName>
</protein>
<organism evidence="1 2">
    <name type="scientific">Geodia barretti</name>
    <name type="common">Barrett's horny sponge</name>
    <dbReference type="NCBI Taxonomy" id="519541"/>
    <lineage>
        <taxon>Eukaryota</taxon>
        <taxon>Metazoa</taxon>
        <taxon>Porifera</taxon>
        <taxon>Demospongiae</taxon>
        <taxon>Heteroscleromorpha</taxon>
        <taxon>Tetractinellida</taxon>
        <taxon>Astrophorina</taxon>
        <taxon>Geodiidae</taxon>
        <taxon>Geodia</taxon>
    </lineage>
</organism>
<evidence type="ECO:0000313" key="2">
    <source>
        <dbReference type="Proteomes" id="UP001174909"/>
    </source>
</evidence>
<proteinExistence type="predicted"/>
<reference evidence="1" key="1">
    <citation type="submission" date="2023-03" db="EMBL/GenBank/DDBJ databases">
        <authorList>
            <person name="Steffen K."/>
            <person name="Cardenas P."/>
        </authorList>
    </citation>
    <scope>NUCLEOTIDE SEQUENCE</scope>
</reference>
<comment type="caution">
    <text evidence="1">The sequence shown here is derived from an EMBL/GenBank/DDBJ whole genome shotgun (WGS) entry which is preliminary data.</text>
</comment>
<dbReference type="Proteomes" id="UP001174909">
    <property type="component" value="Unassembled WGS sequence"/>
</dbReference>
<name>A0AA35WYP4_GEOBA</name>
<gene>
    <name evidence="1" type="ORF">GBAR_LOCUS17924</name>
</gene>
<keyword evidence="2" id="KW-1185">Reference proteome</keyword>
<accession>A0AA35WYP4</accession>